<dbReference type="GO" id="GO:0030076">
    <property type="term" value="C:light-harvesting complex"/>
    <property type="evidence" value="ECO:0007669"/>
    <property type="project" value="UniProtKB-KW"/>
</dbReference>
<keyword evidence="5" id="KW-0150">Chloroplast</keyword>
<keyword evidence="7" id="KW-0934">Plastid</keyword>
<feature type="binding site" evidence="9">
    <location>
        <position position="198"/>
    </location>
    <ligand>
        <name>chlorophyll a</name>
        <dbReference type="ChEBI" id="CHEBI:58416"/>
        <label>1</label>
    </ligand>
</feature>
<evidence type="ECO:0000256" key="8">
    <source>
        <dbReference type="ARBA" id="ARBA00023243"/>
    </source>
</evidence>
<dbReference type="PANTHER" id="PTHR21649">
    <property type="entry name" value="CHLOROPHYLL A/B BINDING PROTEIN"/>
    <property type="match status" value="1"/>
</dbReference>
<evidence type="ECO:0000256" key="4">
    <source>
        <dbReference type="ARBA" id="ARBA00011623"/>
    </source>
</evidence>
<feature type="binding site" description="axial binding residue" evidence="9">
    <location>
        <position position="74"/>
    </location>
    <ligand>
        <name>chlorophyll b</name>
        <dbReference type="ChEBI" id="CHEBI:61721"/>
        <label>1</label>
    </ligand>
    <ligandPart>
        <name>Mg</name>
        <dbReference type="ChEBI" id="CHEBI:25107"/>
    </ligandPart>
</feature>
<dbReference type="AlphaFoldDB" id="A0A836CGF9"/>
<dbReference type="GO" id="GO:0009765">
    <property type="term" value="P:photosynthesis, light harvesting"/>
    <property type="evidence" value="ECO:0007669"/>
    <property type="project" value="InterPro"/>
</dbReference>
<evidence type="ECO:0000256" key="5">
    <source>
        <dbReference type="ARBA" id="ARBA00022528"/>
    </source>
</evidence>
<feature type="binding site" evidence="9">
    <location>
        <position position="184"/>
    </location>
    <ligand>
        <name>chlorophyll a</name>
        <dbReference type="ChEBI" id="CHEBI:58416"/>
        <label>1</label>
    </ligand>
</feature>
<feature type="binding site" evidence="9">
    <location>
        <position position="69"/>
    </location>
    <ligand>
        <name>chlorophyll a</name>
        <dbReference type="ChEBI" id="CHEBI:58416"/>
        <label>1</label>
    </ligand>
</feature>
<dbReference type="Gene3D" id="1.10.3460.10">
    <property type="entry name" value="Chlorophyll a/b binding protein domain"/>
    <property type="match status" value="1"/>
</dbReference>
<dbReference type="InterPro" id="IPR001344">
    <property type="entry name" value="Chloro_AB-bd_pln"/>
</dbReference>
<feature type="binding site" evidence="9">
    <location>
        <position position="180"/>
    </location>
    <ligand>
        <name>chlorophyll a</name>
        <dbReference type="ChEBI" id="CHEBI:58416"/>
        <label>1</label>
    </ligand>
</feature>
<gene>
    <name evidence="10" type="ORF">JKP88DRAFT_276908</name>
</gene>
<name>A0A836CGF9_9STRA</name>
<comment type="caution">
    <text evidence="10">The sequence shown here is derived from an EMBL/GenBank/DDBJ whole genome shotgun (WGS) entry which is preliminary data.</text>
</comment>
<evidence type="ECO:0000313" key="11">
    <source>
        <dbReference type="Proteomes" id="UP000664859"/>
    </source>
</evidence>
<keyword evidence="6" id="KW-0602">Photosynthesis</keyword>
<dbReference type="InterPro" id="IPR022796">
    <property type="entry name" value="Chloroa_b-bind"/>
</dbReference>
<comment type="function">
    <text evidence="1">The light-harvesting complex (LHC) functions as a light receptor, it captures and delivers excitation energy to photosystems with which it is closely associated. Energy is transferred from the carotenoid and chlorophyll C (or B) to chlorophyll A and the photosynthetic reaction centers where it is used to synthesize ATP and reducing power.</text>
</comment>
<evidence type="ECO:0000256" key="9">
    <source>
        <dbReference type="PIRSR" id="PIRSR601344-1"/>
    </source>
</evidence>
<evidence type="ECO:0000256" key="2">
    <source>
        <dbReference type="ARBA" id="ARBA00004229"/>
    </source>
</evidence>
<feature type="binding site" evidence="9">
    <location>
        <position position="186"/>
    </location>
    <ligand>
        <name>chlorophyll a</name>
        <dbReference type="ChEBI" id="CHEBI:58416"/>
        <label>1</label>
    </ligand>
</feature>
<feature type="binding site" evidence="9">
    <location>
        <position position="181"/>
    </location>
    <ligand>
        <name>chlorophyll a</name>
        <dbReference type="ChEBI" id="CHEBI:58416"/>
        <label>1</label>
    </ligand>
</feature>
<dbReference type="GO" id="GO:0016168">
    <property type="term" value="F:chlorophyll binding"/>
    <property type="evidence" value="ECO:0007669"/>
    <property type="project" value="UniProtKB-KW"/>
</dbReference>
<feature type="binding site" evidence="9">
    <location>
        <position position="72"/>
    </location>
    <ligand>
        <name>chlorophyll a</name>
        <dbReference type="ChEBI" id="CHEBI:58416"/>
        <label>1</label>
    </ligand>
</feature>
<keyword evidence="11" id="KW-1185">Reference proteome</keyword>
<protein>
    <submittedName>
        <fullName evidence="10">Light harvesting complex protein</fullName>
    </submittedName>
</protein>
<organism evidence="10 11">
    <name type="scientific">Tribonema minus</name>
    <dbReference type="NCBI Taxonomy" id="303371"/>
    <lineage>
        <taxon>Eukaryota</taxon>
        <taxon>Sar</taxon>
        <taxon>Stramenopiles</taxon>
        <taxon>Ochrophyta</taxon>
        <taxon>PX clade</taxon>
        <taxon>Xanthophyceae</taxon>
        <taxon>Tribonematales</taxon>
        <taxon>Tribonemataceae</taxon>
        <taxon>Tribonema</taxon>
    </lineage>
</organism>
<keyword evidence="8" id="KW-0437">Light-harvesting polypeptide</keyword>
<dbReference type="GO" id="GO:0009507">
    <property type="term" value="C:chloroplast"/>
    <property type="evidence" value="ECO:0007669"/>
    <property type="project" value="UniProtKB-SubCell"/>
</dbReference>
<evidence type="ECO:0000256" key="1">
    <source>
        <dbReference type="ARBA" id="ARBA00004022"/>
    </source>
</evidence>
<keyword evidence="9" id="KW-0148">Chlorophyll</keyword>
<dbReference type="SUPFAM" id="SSF103511">
    <property type="entry name" value="Chlorophyll a-b binding protein"/>
    <property type="match status" value="1"/>
</dbReference>
<evidence type="ECO:0000256" key="3">
    <source>
        <dbReference type="ARBA" id="ARBA00005933"/>
    </source>
</evidence>
<accession>A0A836CGF9</accession>
<keyword evidence="9" id="KW-0157">Chromophore</keyword>
<reference evidence="10" key="1">
    <citation type="submission" date="2021-02" db="EMBL/GenBank/DDBJ databases">
        <title>First Annotated Genome of the Yellow-green Alga Tribonema minus.</title>
        <authorList>
            <person name="Mahan K.M."/>
        </authorList>
    </citation>
    <scope>NUCLEOTIDE SEQUENCE</scope>
    <source>
        <strain evidence="10">UTEX B ZZ1240</strain>
    </source>
</reference>
<evidence type="ECO:0000256" key="6">
    <source>
        <dbReference type="ARBA" id="ARBA00022531"/>
    </source>
</evidence>
<evidence type="ECO:0000313" key="10">
    <source>
        <dbReference type="EMBL" id="KAG5184977.1"/>
    </source>
</evidence>
<comment type="subunit">
    <text evidence="4">The LHC complex of chromophytic algae is composed of fucoxanthin, chlorophyll A and C bound non-covalently by fucoxanthin chlorophyll proteins (FCPs). The ratio of pigments in this LHC is; fucoxanthin: chlorophyll C: chlorophyll A; (0.6-1): (0.1-0.3): (1).</text>
</comment>
<dbReference type="Proteomes" id="UP000664859">
    <property type="component" value="Unassembled WGS sequence"/>
</dbReference>
<comment type="subcellular location">
    <subcellularLocation>
        <location evidence="2">Plastid</location>
        <location evidence="2">Chloroplast</location>
    </subcellularLocation>
</comment>
<sequence length="212" mass="23151">MVGSAAAFAPASFTGKALQARPTTSSALKMADASALIGKPFGAEGPVFDPLGLASKVSDIELKRYQECELKHGRVAMLAVLGSLVAEVFHPLFPMSFEIGPSIRHFQIIEREVPYFWILAMFGIGVFEADNIYRGWVKQDPIRDGIASLKDNYIVGDFGFDPLNLGPTSEPQKFELMRAKELNNGRLAMFAILGIWAQELVNGKGVFENILG</sequence>
<proteinExistence type="inferred from homology"/>
<dbReference type="GO" id="GO:0016020">
    <property type="term" value="C:membrane"/>
    <property type="evidence" value="ECO:0007669"/>
    <property type="project" value="InterPro"/>
</dbReference>
<comment type="similarity">
    <text evidence="3">Belongs to the fucoxanthin chlorophyll protein family.</text>
</comment>
<dbReference type="OrthoDB" id="423598at2759"/>
<dbReference type="Pfam" id="PF00504">
    <property type="entry name" value="Chloroa_b-bind"/>
    <property type="match status" value="1"/>
</dbReference>
<dbReference type="EMBL" id="JAFCMP010000146">
    <property type="protein sequence ID" value="KAG5184977.1"/>
    <property type="molecule type" value="Genomic_DNA"/>
</dbReference>
<evidence type="ECO:0000256" key="7">
    <source>
        <dbReference type="ARBA" id="ARBA00022640"/>
    </source>
</evidence>